<feature type="domain" description="Serine aminopeptidase S33" evidence="2">
    <location>
        <begin position="101"/>
        <end position="235"/>
    </location>
</feature>
<dbReference type="Pfam" id="PF12146">
    <property type="entry name" value="Hydrolase_4"/>
    <property type="match status" value="1"/>
</dbReference>
<name>A0ABR3G7K1_9PEZI</name>
<evidence type="ECO:0000259" key="2">
    <source>
        <dbReference type="Pfam" id="PF12146"/>
    </source>
</evidence>
<evidence type="ECO:0000256" key="1">
    <source>
        <dbReference type="SAM" id="Phobius"/>
    </source>
</evidence>
<comment type="caution">
    <text evidence="3">The sequence shown here is derived from an EMBL/GenBank/DDBJ whole genome shotgun (WGS) entry which is preliminary data.</text>
</comment>
<evidence type="ECO:0000313" key="3">
    <source>
        <dbReference type="EMBL" id="KAL0631556.1"/>
    </source>
</evidence>
<dbReference type="Proteomes" id="UP001447188">
    <property type="component" value="Unassembled WGS sequence"/>
</dbReference>
<proteinExistence type="predicted"/>
<dbReference type="SUPFAM" id="SSF53474">
    <property type="entry name" value="alpha/beta-Hydrolases"/>
    <property type="match status" value="1"/>
</dbReference>
<dbReference type="PANTHER" id="PTHR12277">
    <property type="entry name" value="ALPHA/BETA HYDROLASE DOMAIN-CONTAINING PROTEIN"/>
    <property type="match status" value="1"/>
</dbReference>
<accession>A0ABR3G7K1</accession>
<organism evidence="3 4">
    <name type="scientific">Discina gigas</name>
    <dbReference type="NCBI Taxonomy" id="1032678"/>
    <lineage>
        <taxon>Eukaryota</taxon>
        <taxon>Fungi</taxon>
        <taxon>Dikarya</taxon>
        <taxon>Ascomycota</taxon>
        <taxon>Pezizomycotina</taxon>
        <taxon>Pezizomycetes</taxon>
        <taxon>Pezizales</taxon>
        <taxon>Discinaceae</taxon>
        <taxon>Discina</taxon>
    </lineage>
</organism>
<dbReference type="EMBL" id="JBBBZM010000236">
    <property type="protein sequence ID" value="KAL0631556.1"/>
    <property type="molecule type" value="Genomic_DNA"/>
</dbReference>
<sequence>MSLSSSSSSQSLSSLFTYISSLYSYLKGAIVASTGLAVLLSALLYFKQSELIYPRSLPPGARTTVPTPDQFGVQDWETVALETPDGETLSNFLLKSSRRPRPGATVLFMHGNAGNIGHRLPIARVFSEQMGCNIFILSYRGYGFSTGRPSEKGLLIDAQTALTYLLSNESTRNTRLFVYGQSLGGALAIQLVARNQDKVQGLILENTFRSIRTLIPTVFPPARYLVRLCNQIWPSEKTLPRISSVPVLFLSGQKDELVPPSHMKQLYNVCNSPVKVWKELPNGTHNDTCAEDGYFDYIDEFIEGAMPNGKLAMARGAAASTGLDIKRSGDGRVSE</sequence>
<feature type="transmembrane region" description="Helical" evidence="1">
    <location>
        <begin position="22"/>
        <end position="46"/>
    </location>
</feature>
<keyword evidence="1" id="KW-0472">Membrane</keyword>
<evidence type="ECO:0000313" key="4">
    <source>
        <dbReference type="Proteomes" id="UP001447188"/>
    </source>
</evidence>
<gene>
    <name evidence="3" type="primary">bem46</name>
    <name evidence="3" type="ORF">Q9L58_009580</name>
</gene>
<dbReference type="InterPro" id="IPR022742">
    <property type="entry name" value="Hydrolase_4"/>
</dbReference>
<dbReference type="PANTHER" id="PTHR12277:SF81">
    <property type="entry name" value="PROTEIN ABHD13"/>
    <property type="match status" value="1"/>
</dbReference>
<dbReference type="Gene3D" id="3.40.50.1820">
    <property type="entry name" value="alpha/beta hydrolase"/>
    <property type="match status" value="2"/>
</dbReference>
<dbReference type="InterPro" id="IPR029058">
    <property type="entry name" value="AB_hydrolase_fold"/>
</dbReference>
<protein>
    <submittedName>
        <fullName evidence="3">Bem46 protein, variant</fullName>
    </submittedName>
</protein>
<keyword evidence="4" id="KW-1185">Reference proteome</keyword>
<reference evidence="3 4" key="1">
    <citation type="submission" date="2024-02" db="EMBL/GenBank/DDBJ databases">
        <title>Discinaceae phylogenomics.</title>
        <authorList>
            <person name="Dirks A.C."/>
            <person name="James T.Y."/>
        </authorList>
    </citation>
    <scope>NUCLEOTIDE SEQUENCE [LARGE SCALE GENOMIC DNA]</scope>
    <source>
        <strain evidence="3 4">ACD0624</strain>
    </source>
</reference>
<keyword evidence="1" id="KW-1133">Transmembrane helix</keyword>
<keyword evidence="1" id="KW-0812">Transmembrane</keyword>